<accession>A0A395R6B8</accession>
<keyword evidence="2" id="KW-0732">Signal</keyword>
<feature type="chain" id="PRO_5017463690" evidence="2">
    <location>
        <begin position="24"/>
        <end position="146"/>
    </location>
</feature>
<protein>
    <submittedName>
        <fullName evidence="3">Uncharacterized protein</fullName>
    </submittedName>
</protein>
<evidence type="ECO:0000256" key="1">
    <source>
        <dbReference type="SAM" id="MobiDB-lite"/>
    </source>
</evidence>
<feature type="signal peptide" evidence="2">
    <location>
        <begin position="1"/>
        <end position="23"/>
    </location>
</feature>
<feature type="non-terminal residue" evidence="3">
    <location>
        <position position="146"/>
    </location>
</feature>
<organism evidence="3 4">
    <name type="scientific">Fusarium sporotrichioides</name>
    <dbReference type="NCBI Taxonomy" id="5514"/>
    <lineage>
        <taxon>Eukaryota</taxon>
        <taxon>Fungi</taxon>
        <taxon>Dikarya</taxon>
        <taxon>Ascomycota</taxon>
        <taxon>Pezizomycotina</taxon>
        <taxon>Sordariomycetes</taxon>
        <taxon>Hypocreomycetidae</taxon>
        <taxon>Hypocreales</taxon>
        <taxon>Nectriaceae</taxon>
        <taxon>Fusarium</taxon>
    </lineage>
</organism>
<evidence type="ECO:0000313" key="4">
    <source>
        <dbReference type="Proteomes" id="UP000266152"/>
    </source>
</evidence>
<evidence type="ECO:0000313" key="3">
    <source>
        <dbReference type="EMBL" id="RGP55654.1"/>
    </source>
</evidence>
<dbReference type="EMBL" id="PXOF01000384">
    <property type="protein sequence ID" value="RGP55654.1"/>
    <property type="molecule type" value="Genomic_DNA"/>
</dbReference>
<feature type="region of interest" description="Disordered" evidence="1">
    <location>
        <begin position="35"/>
        <end position="65"/>
    </location>
</feature>
<reference evidence="3 4" key="1">
    <citation type="journal article" date="2018" name="PLoS Pathog.">
        <title>Evolution of structural diversity of trichothecenes, a family of toxins produced by plant pathogenic and entomopathogenic fungi.</title>
        <authorList>
            <person name="Proctor R.H."/>
            <person name="McCormick S.P."/>
            <person name="Kim H.S."/>
            <person name="Cardoza R.E."/>
            <person name="Stanley A.M."/>
            <person name="Lindo L."/>
            <person name="Kelly A."/>
            <person name="Brown D.W."/>
            <person name="Lee T."/>
            <person name="Vaughan M.M."/>
            <person name="Alexander N.J."/>
            <person name="Busman M."/>
            <person name="Gutierrez S."/>
        </authorList>
    </citation>
    <scope>NUCLEOTIDE SEQUENCE [LARGE SCALE GENOMIC DNA]</scope>
    <source>
        <strain evidence="3 4">NRRL 3299</strain>
    </source>
</reference>
<dbReference type="Proteomes" id="UP000266152">
    <property type="component" value="Unassembled WGS sequence"/>
</dbReference>
<name>A0A395R6B8_FUSSP</name>
<proteinExistence type="predicted"/>
<sequence>MKLNTLGHPNLWVLFLFFTSVHALSIPAAELEARQAPLPPIPGPPRDPAKPAGDGAGPYNSQKPTISDRFHYQQYRAMAVAADALGLDNAARHLDHYHDNVGNDLAVNPDKIMAKIPKFTEAVRTQAEKFAKKAFRESKVATGKRT</sequence>
<comment type="caution">
    <text evidence="3">The sequence shown here is derived from an EMBL/GenBank/DDBJ whole genome shotgun (WGS) entry which is preliminary data.</text>
</comment>
<feature type="compositionally biased region" description="Pro residues" evidence="1">
    <location>
        <begin position="37"/>
        <end position="46"/>
    </location>
</feature>
<keyword evidence="4" id="KW-1185">Reference proteome</keyword>
<evidence type="ECO:0000256" key="2">
    <source>
        <dbReference type="SAM" id="SignalP"/>
    </source>
</evidence>
<gene>
    <name evidence="3" type="ORF">FSPOR_11991</name>
</gene>
<dbReference type="AlphaFoldDB" id="A0A395R6B8"/>